<dbReference type="PANTHER" id="PTHR30536:SF1">
    <property type="entry name" value="GALACTARATE DEHYDRATASE (L-THREO-FORMING)"/>
    <property type="match status" value="1"/>
</dbReference>
<dbReference type="AlphaFoldDB" id="A0A1T4V734"/>
<dbReference type="SMART" id="SM00858">
    <property type="entry name" value="SAF"/>
    <property type="match status" value="1"/>
</dbReference>
<dbReference type="GO" id="GO:0019698">
    <property type="term" value="P:D-galacturonate catabolic process"/>
    <property type="evidence" value="ECO:0007669"/>
    <property type="project" value="TreeGrafter"/>
</dbReference>
<dbReference type="Pfam" id="PF08666">
    <property type="entry name" value="SAF"/>
    <property type="match status" value="1"/>
</dbReference>
<evidence type="ECO:0000256" key="2">
    <source>
        <dbReference type="ARBA" id="ARBA00023239"/>
    </source>
</evidence>
<dbReference type="Proteomes" id="UP000242432">
    <property type="component" value="Unassembled WGS sequence"/>
</dbReference>
<accession>A0A1T4V734</accession>
<keyword evidence="5" id="KW-1185">Reference proteome</keyword>
<organism evidence="4 5">
    <name type="scientific">Succinivibrio dextrinosolvens DSM 3072</name>
    <dbReference type="NCBI Taxonomy" id="1123324"/>
    <lineage>
        <taxon>Bacteria</taxon>
        <taxon>Pseudomonadati</taxon>
        <taxon>Pseudomonadota</taxon>
        <taxon>Gammaproteobacteria</taxon>
        <taxon>Aeromonadales</taxon>
        <taxon>Succinivibrionaceae</taxon>
        <taxon>Succinivibrio</taxon>
    </lineage>
</organism>
<evidence type="ECO:0000259" key="3">
    <source>
        <dbReference type="SMART" id="SM00858"/>
    </source>
</evidence>
<dbReference type="PANTHER" id="PTHR30536">
    <property type="entry name" value="ALTRONATE/GALACTARATE DEHYDRATASE"/>
    <property type="match status" value="1"/>
</dbReference>
<evidence type="ECO:0000313" key="5">
    <source>
        <dbReference type="Proteomes" id="UP000242432"/>
    </source>
</evidence>
<evidence type="ECO:0000256" key="1">
    <source>
        <dbReference type="ARBA" id="ARBA00010986"/>
    </source>
</evidence>
<proteinExistence type="inferred from homology"/>
<dbReference type="InterPro" id="IPR013974">
    <property type="entry name" value="SAF"/>
</dbReference>
<comment type="similarity">
    <text evidence="1">Belongs to the UxaA family.</text>
</comment>
<dbReference type="InterPro" id="IPR052172">
    <property type="entry name" value="UxaA_altronate/galactarate_dh"/>
</dbReference>
<evidence type="ECO:0000313" key="4">
    <source>
        <dbReference type="EMBL" id="SKA60778.1"/>
    </source>
</evidence>
<dbReference type="InterPro" id="IPR007392">
    <property type="entry name" value="GD_AH_second"/>
</dbReference>
<dbReference type="GO" id="GO:0008867">
    <property type="term" value="F:galactarate dehydratase activity"/>
    <property type="evidence" value="ECO:0007669"/>
    <property type="project" value="TreeGrafter"/>
</dbReference>
<sequence length="508" mass="55429">MEENIRFTVKINDRDNVAIALYDLKKGQTIEDGITVQTDIPQAHKVLLCDLKKDDAVIRYGVMLGTLKEDMKAGSWINEYSLNLPLRPSLENLPYATHLKDVNELPMPKRTTWFGYRNKTGPAGTRNLLGIVTTVQCAAGVVKKAVERIKRELLPLYPNVDDVVAVTHPYGCGVAINAPDAVIPIRAIRNLIKQPNFGGEIMVVGLGCEKLTFDRVLDEKDNTPENTLLLQSFPGYKAMMDGLMEMAKKKLEKLNQRTREELPLSELLIGMQCGGSDAFSGVTANPSAGYAADMLVRGGGTVMFSEVTEFRDGVHILASRCVDREQRDKLVAEVGWYDRYLEIGRVDRDANPSPGNKAGGLSNIVEKAMGSIAKSGTASISEVIGPGEKPTKHGLICACTPASDIVCGPSQVASGIGLQVFMTGRGTPYGLEIAPVLKVCSRNEMKSHWFDMIDISAGDVATGKKTIKEVGEEIFNFILDVASGIKQPYSDQYGFHNDMCIFNPAPIT</sequence>
<dbReference type="RefSeq" id="WP_078928469.1">
    <property type="nucleotide sequence ID" value="NZ_FUXX01000012.1"/>
</dbReference>
<dbReference type="CDD" id="cd11613">
    <property type="entry name" value="SAF_AH_GD"/>
    <property type="match status" value="1"/>
</dbReference>
<dbReference type="Pfam" id="PF20629">
    <property type="entry name" value="GD_AH_C"/>
    <property type="match status" value="1"/>
</dbReference>
<dbReference type="InterPro" id="IPR044144">
    <property type="entry name" value="SAF_UxaA/GarD"/>
</dbReference>
<gene>
    <name evidence="4" type="ORF">SAMN02745213_00947</name>
</gene>
<feature type="domain" description="SAF" evidence="3">
    <location>
        <begin position="15"/>
        <end position="83"/>
    </location>
</feature>
<name>A0A1T4V734_9GAMM</name>
<dbReference type="GO" id="GO:0046392">
    <property type="term" value="P:galactarate catabolic process"/>
    <property type="evidence" value="ECO:0007669"/>
    <property type="project" value="TreeGrafter"/>
</dbReference>
<keyword evidence="2" id="KW-0456">Lyase</keyword>
<reference evidence="5" key="1">
    <citation type="submission" date="2017-02" db="EMBL/GenBank/DDBJ databases">
        <authorList>
            <person name="Varghese N."/>
            <person name="Submissions S."/>
        </authorList>
    </citation>
    <scope>NUCLEOTIDE SEQUENCE [LARGE SCALE GENOMIC DNA]</scope>
    <source>
        <strain evidence="5">DSM 3072</strain>
    </source>
</reference>
<protein>
    <submittedName>
        <fullName evidence="4">Galactarate dehydratase</fullName>
    </submittedName>
</protein>
<dbReference type="EMBL" id="FUXX01000012">
    <property type="protein sequence ID" value="SKA60778.1"/>
    <property type="molecule type" value="Genomic_DNA"/>
</dbReference>
<dbReference type="InterPro" id="IPR048332">
    <property type="entry name" value="GD_AH_C"/>
</dbReference>
<dbReference type="Gene3D" id="2.30.130.110">
    <property type="match status" value="1"/>
</dbReference>
<dbReference type="Pfam" id="PF04295">
    <property type="entry name" value="GD_AH_second"/>
    <property type="match status" value="1"/>
</dbReference>